<dbReference type="EMBL" id="CAJJDM010000076">
    <property type="protein sequence ID" value="CAD8085032.1"/>
    <property type="molecule type" value="Genomic_DNA"/>
</dbReference>
<accession>A0A8S1N088</accession>
<reference evidence="1" key="1">
    <citation type="submission" date="2021-01" db="EMBL/GenBank/DDBJ databases">
        <authorList>
            <consortium name="Genoscope - CEA"/>
            <person name="William W."/>
        </authorList>
    </citation>
    <scope>NUCLEOTIDE SEQUENCE</scope>
</reference>
<gene>
    <name evidence="1" type="ORF">PPRIM_AZ9-3.1.T0730111</name>
</gene>
<keyword evidence="2" id="KW-1185">Reference proteome</keyword>
<dbReference type="AlphaFoldDB" id="A0A8S1N088"/>
<evidence type="ECO:0000313" key="2">
    <source>
        <dbReference type="Proteomes" id="UP000688137"/>
    </source>
</evidence>
<proteinExistence type="predicted"/>
<protein>
    <submittedName>
        <fullName evidence="1">Uncharacterized protein</fullName>
    </submittedName>
</protein>
<dbReference type="Proteomes" id="UP000688137">
    <property type="component" value="Unassembled WGS sequence"/>
</dbReference>
<dbReference type="OMA" id="NSMYKSI"/>
<sequence length="326" mass="39058">MKTTNYKHQVIFDSHEKPIKLDMKTYQKYKTNIILQPRISPRKTDKVIYNQKMVNDYVDIINHRLKLEEKDVDYRKLPQKNNSMYKSISSQHTKQISLVEPVTAEKLQSKTNLDNHSSFFHSRKSLTREDKLYLLSDPLQEMLKTRQSITDLRAIEIEGDEFTQQYKNKINEDYEKEICRKDMIQRRIFDSQLKYQGNNSIKQFIFQQNMKASQKFHTEPIDKNIHIIKEFIVEDKLDKPRQSKLITNNKINLITLKSTGLKSFQDSENNNNSSAQRFEDLYKTCNNFYKESRQIKTKIMRLKRQTWRKYQKILQIGASQKEIKID</sequence>
<comment type="caution">
    <text evidence="1">The sequence shown here is derived from an EMBL/GenBank/DDBJ whole genome shotgun (WGS) entry which is preliminary data.</text>
</comment>
<name>A0A8S1N088_PARPR</name>
<organism evidence="1 2">
    <name type="scientific">Paramecium primaurelia</name>
    <dbReference type="NCBI Taxonomy" id="5886"/>
    <lineage>
        <taxon>Eukaryota</taxon>
        <taxon>Sar</taxon>
        <taxon>Alveolata</taxon>
        <taxon>Ciliophora</taxon>
        <taxon>Intramacronucleata</taxon>
        <taxon>Oligohymenophorea</taxon>
        <taxon>Peniculida</taxon>
        <taxon>Parameciidae</taxon>
        <taxon>Paramecium</taxon>
    </lineage>
</organism>
<evidence type="ECO:0000313" key="1">
    <source>
        <dbReference type="EMBL" id="CAD8085032.1"/>
    </source>
</evidence>